<evidence type="ECO:0000259" key="1">
    <source>
        <dbReference type="PROSITE" id="PS51819"/>
    </source>
</evidence>
<reference evidence="2" key="1">
    <citation type="submission" date="2020-08" db="EMBL/GenBank/DDBJ databases">
        <title>Genomic Encyclopedia of Type Strains, Phase IV (KMG-IV): sequencing the most valuable type-strain genomes for metagenomic binning, comparative biology and taxonomic classification.</title>
        <authorList>
            <person name="Goeker M."/>
        </authorList>
    </citation>
    <scope>NUCLEOTIDE SEQUENCE [LARGE SCALE GENOMIC DNA]</scope>
    <source>
        <strain evidence="2">DSM 105040</strain>
    </source>
</reference>
<accession>A0A840C597</accession>
<dbReference type="GO" id="GO:0016829">
    <property type="term" value="F:lyase activity"/>
    <property type="evidence" value="ECO:0007669"/>
    <property type="project" value="UniProtKB-KW"/>
</dbReference>
<feature type="domain" description="VOC" evidence="1">
    <location>
        <begin position="5"/>
        <end position="119"/>
    </location>
</feature>
<keyword evidence="2" id="KW-0456">Lyase</keyword>
<name>A0A840C597_9RHOB</name>
<keyword evidence="3" id="KW-1185">Reference proteome</keyword>
<proteinExistence type="predicted"/>
<evidence type="ECO:0000313" key="3">
    <source>
        <dbReference type="Proteomes" id="UP000585681"/>
    </source>
</evidence>
<dbReference type="InterPro" id="IPR029068">
    <property type="entry name" value="Glyas_Bleomycin-R_OHBP_Dase"/>
</dbReference>
<keyword evidence="2" id="KW-0560">Oxidoreductase</keyword>
<dbReference type="Gene3D" id="3.10.180.10">
    <property type="entry name" value="2,3-Dihydroxybiphenyl 1,2-Dioxygenase, domain 1"/>
    <property type="match status" value="1"/>
</dbReference>
<dbReference type="InterPro" id="IPR037523">
    <property type="entry name" value="VOC_core"/>
</dbReference>
<dbReference type="EMBL" id="JACIEQ010000001">
    <property type="protein sequence ID" value="MBB4021111.1"/>
    <property type="molecule type" value="Genomic_DNA"/>
</dbReference>
<dbReference type="GO" id="GO:0051213">
    <property type="term" value="F:dioxygenase activity"/>
    <property type="evidence" value="ECO:0007669"/>
    <property type="project" value="UniProtKB-KW"/>
</dbReference>
<dbReference type="RefSeq" id="WP_054537917.1">
    <property type="nucleotide sequence ID" value="NZ_JACIEQ010000001.1"/>
</dbReference>
<dbReference type="Proteomes" id="UP000585681">
    <property type="component" value="Unassembled WGS sequence"/>
</dbReference>
<dbReference type="PANTHER" id="PTHR39175:SF1">
    <property type="entry name" value="FAMILY PROTEIN, PUTATIVE (AFU_ORTHOLOGUE AFUA_3G15060)-RELATED"/>
    <property type="match status" value="1"/>
</dbReference>
<gene>
    <name evidence="2" type="ORF">GGR17_000902</name>
</gene>
<comment type="caution">
    <text evidence="2">The sequence shown here is derived from an EMBL/GenBank/DDBJ whole genome shotgun (WGS) entry which is preliminary data.</text>
</comment>
<dbReference type="AlphaFoldDB" id="A0A840C597"/>
<organism evidence="2 3">
    <name type="scientific">Actibacterium naphthalenivorans</name>
    <dbReference type="NCBI Taxonomy" id="1614693"/>
    <lineage>
        <taxon>Bacteria</taxon>
        <taxon>Pseudomonadati</taxon>
        <taxon>Pseudomonadota</taxon>
        <taxon>Alphaproteobacteria</taxon>
        <taxon>Rhodobacterales</taxon>
        <taxon>Roseobacteraceae</taxon>
        <taxon>Actibacterium</taxon>
    </lineage>
</organism>
<sequence length="124" mass="13365">MKLAALHHVQLAMPKGEEPAARSFYGELLGLAERAKPPVLAARGGAWFEAGPVRLHLGVEADFRPATKAHPALVVDGLRALAARLGEAGFPVVWDDDLPGFRRFYTADPFGNRIEMLEPDAVPG</sequence>
<protein>
    <submittedName>
        <fullName evidence="2">Catechol 2,3-dioxygenase-like lactoylglutathione lyase family enzyme</fullName>
    </submittedName>
</protein>
<dbReference type="Pfam" id="PF18029">
    <property type="entry name" value="Glyoxalase_6"/>
    <property type="match status" value="1"/>
</dbReference>
<keyword evidence="2" id="KW-0223">Dioxygenase</keyword>
<dbReference type="PROSITE" id="PS51819">
    <property type="entry name" value="VOC"/>
    <property type="match status" value="1"/>
</dbReference>
<evidence type="ECO:0000313" key="2">
    <source>
        <dbReference type="EMBL" id="MBB4021111.1"/>
    </source>
</evidence>
<dbReference type="PANTHER" id="PTHR39175">
    <property type="entry name" value="FAMILY PROTEIN, PUTATIVE (AFU_ORTHOLOGUE AFUA_3G15060)-RELATED"/>
    <property type="match status" value="1"/>
</dbReference>
<dbReference type="SUPFAM" id="SSF54593">
    <property type="entry name" value="Glyoxalase/Bleomycin resistance protein/Dihydroxybiphenyl dioxygenase"/>
    <property type="match status" value="1"/>
</dbReference>
<dbReference type="InterPro" id="IPR041581">
    <property type="entry name" value="Glyoxalase_6"/>
</dbReference>